<proteinExistence type="predicted"/>
<dbReference type="SUPFAM" id="SSF140860">
    <property type="entry name" value="Pseudo ankyrin repeat-like"/>
    <property type="match status" value="1"/>
</dbReference>
<organism evidence="1 2">
    <name type="scientific">Phytophthora megakarya</name>
    <dbReference type="NCBI Taxonomy" id="4795"/>
    <lineage>
        <taxon>Eukaryota</taxon>
        <taxon>Sar</taxon>
        <taxon>Stramenopiles</taxon>
        <taxon>Oomycota</taxon>
        <taxon>Peronosporomycetes</taxon>
        <taxon>Peronosporales</taxon>
        <taxon>Peronosporaceae</taxon>
        <taxon>Phytophthora</taxon>
    </lineage>
</organism>
<dbReference type="PANTHER" id="PTHR46586">
    <property type="entry name" value="ANKYRIN REPEAT-CONTAINING PROTEIN"/>
    <property type="match status" value="1"/>
</dbReference>
<dbReference type="Gene3D" id="1.25.40.20">
    <property type="entry name" value="Ankyrin repeat-containing domain"/>
    <property type="match status" value="1"/>
</dbReference>
<dbReference type="InterPro" id="IPR036770">
    <property type="entry name" value="Ankyrin_rpt-contain_sf"/>
</dbReference>
<dbReference type="Proteomes" id="UP000198211">
    <property type="component" value="Unassembled WGS sequence"/>
</dbReference>
<name>A0A225WP59_9STRA</name>
<reference evidence="2" key="1">
    <citation type="submission" date="2017-03" db="EMBL/GenBank/DDBJ databases">
        <title>Phytopthora megakarya and P. palmivora, two closely related causual agents of cacao black pod achieved similar genome size and gene model numbers by different mechanisms.</title>
        <authorList>
            <person name="Ali S."/>
            <person name="Shao J."/>
            <person name="Larry D.J."/>
            <person name="Kronmiller B."/>
            <person name="Shen D."/>
            <person name="Strem M.D."/>
            <person name="Melnick R.L."/>
            <person name="Guiltinan M.J."/>
            <person name="Tyler B.M."/>
            <person name="Meinhardt L.W."/>
            <person name="Bailey B.A."/>
        </authorList>
    </citation>
    <scope>NUCLEOTIDE SEQUENCE [LARGE SCALE GENOMIC DNA]</scope>
    <source>
        <strain evidence="2">zdho120</strain>
    </source>
</reference>
<protein>
    <recommendedName>
        <fullName evidence="3">Ankyrin repeat-containing domain</fullName>
    </recommendedName>
</protein>
<evidence type="ECO:0008006" key="3">
    <source>
        <dbReference type="Google" id="ProtNLM"/>
    </source>
</evidence>
<dbReference type="OrthoDB" id="126596at2759"/>
<dbReference type="AlphaFoldDB" id="A0A225WP59"/>
<evidence type="ECO:0000313" key="2">
    <source>
        <dbReference type="Proteomes" id="UP000198211"/>
    </source>
</evidence>
<accession>A0A225WP59</accession>
<comment type="caution">
    <text evidence="1">The sequence shown here is derived from an EMBL/GenBank/DDBJ whole genome shotgun (WGS) entry which is preliminary data.</text>
</comment>
<evidence type="ECO:0000313" key="1">
    <source>
        <dbReference type="EMBL" id="OWZ19324.1"/>
    </source>
</evidence>
<gene>
    <name evidence="1" type="ORF">PHMEG_0006437</name>
</gene>
<keyword evidence="2" id="KW-1185">Reference proteome</keyword>
<dbReference type="EMBL" id="NBNE01000456">
    <property type="protein sequence ID" value="OWZ19324.1"/>
    <property type="molecule type" value="Genomic_DNA"/>
</dbReference>
<dbReference type="InterPro" id="IPR052050">
    <property type="entry name" value="SecEffector_AnkRepeat"/>
</dbReference>
<dbReference type="PANTHER" id="PTHR46586:SF3">
    <property type="entry name" value="ANKYRIN REPEAT-CONTAINING PROTEIN"/>
    <property type="match status" value="1"/>
</dbReference>
<sequence>MAFAALLGATRNVDLNVIQWLLEKEAAEKITLSSFNAFKHDRLVATALNKLAMLVVVVSSRRQMVWLHANRAEGCTTNAMDYAAGNDHLNIVKWLHKNRSERCTSRAMDSVARYGHLEIIKCIHEHRTEGCTTQQWTWLQRLVT</sequence>